<dbReference type="PANTHER" id="PTHR43134:SF1">
    <property type="entry name" value="SIGNAL RECOGNITION PARTICLE RECEPTOR SUBUNIT ALPHA"/>
    <property type="match status" value="1"/>
</dbReference>
<dbReference type="Pfam" id="PF00448">
    <property type="entry name" value="SRP54"/>
    <property type="match status" value="1"/>
</dbReference>
<dbReference type="Pfam" id="PF02881">
    <property type="entry name" value="SRP54_N"/>
    <property type="match status" value="1"/>
</dbReference>
<dbReference type="Gene3D" id="1.20.120.140">
    <property type="entry name" value="Signal recognition particle SRP54, nucleotide-binding domain"/>
    <property type="match status" value="1"/>
</dbReference>
<dbReference type="InterPro" id="IPR036225">
    <property type="entry name" value="SRP/SRP_N"/>
</dbReference>
<dbReference type="FunFam" id="3.40.50.300:FF:000053">
    <property type="entry name" value="Signal recognition particle receptor FtsY"/>
    <property type="match status" value="1"/>
</dbReference>
<evidence type="ECO:0000256" key="8">
    <source>
        <dbReference type="ARBA" id="ARBA00023136"/>
    </source>
</evidence>
<evidence type="ECO:0000313" key="14">
    <source>
        <dbReference type="EMBL" id="NMF55522.1"/>
    </source>
</evidence>
<dbReference type="GO" id="GO:0006614">
    <property type="term" value="P:SRP-dependent cotranslational protein targeting to membrane"/>
    <property type="evidence" value="ECO:0007669"/>
    <property type="project" value="InterPro"/>
</dbReference>
<feature type="domain" description="Signal recognition particle SRP54 helical bundle" evidence="13">
    <location>
        <begin position="7"/>
        <end position="84"/>
    </location>
</feature>
<comment type="caution">
    <text evidence="14">The sequence shown here is derived from an EMBL/GenBank/DDBJ whole genome shotgun (WGS) entry which is preliminary data.</text>
</comment>
<dbReference type="AlphaFoldDB" id="A0A7X9UBQ9"/>
<dbReference type="NCBIfam" id="TIGR00064">
    <property type="entry name" value="ftsY"/>
    <property type="match status" value="1"/>
</dbReference>
<evidence type="ECO:0000256" key="4">
    <source>
        <dbReference type="ARBA" id="ARBA00022490"/>
    </source>
</evidence>
<keyword evidence="4" id="KW-0963">Cytoplasm</keyword>
<dbReference type="Proteomes" id="UP000546970">
    <property type="component" value="Unassembled WGS sequence"/>
</dbReference>
<keyword evidence="3" id="KW-1003">Cell membrane</keyword>
<comment type="catalytic activity">
    <reaction evidence="10">
        <text>GTP + H2O = GDP + phosphate + H(+)</text>
        <dbReference type="Rhea" id="RHEA:19669"/>
        <dbReference type="ChEBI" id="CHEBI:15377"/>
        <dbReference type="ChEBI" id="CHEBI:15378"/>
        <dbReference type="ChEBI" id="CHEBI:37565"/>
        <dbReference type="ChEBI" id="CHEBI:43474"/>
        <dbReference type="ChEBI" id="CHEBI:58189"/>
        <dbReference type="EC" id="3.6.5.4"/>
    </reaction>
</comment>
<dbReference type="PANTHER" id="PTHR43134">
    <property type="entry name" value="SIGNAL RECOGNITION PARTICLE RECEPTOR SUBUNIT ALPHA"/>
    <property type="match status" value="1"/>
</dbReference>
<evidence type="ECO:0000256" key="6">
    <source>
        <dbReference type="ARBA" id="ARBA00022801"/>
    </source>
</evidence>
<keyword evidence="9" id="KW-0675">Receptor</keyword>
<dbReference type="SMART" id="SM00382">
    <property type="entry name" value="AAA"/>
    <property type="match status" value="1"/>
</dbReference>
<name>A0A7X9UBQ9_9ACTN</name>
<evidence type="ECO:0000259" key="11">
    <source>
        <dbReference type="SMART" id="SM00382"/>
    </source>
</evidence>
<dbReference type="SMART" id="SM00963">
    <property type="entry name" value="SRP54_N"/>
    <property type="match status" value="1"/>
</dbReference>
<dbReference type="GO" id="GO:0005525">
    <property type="term" value="F:GTP binding"/>
    <property type="evidence" value="ECO:0007669"/>
    <property type="project" value="UniProtKB-KW"/>
</dbReference>
<feature type="domain" description="AAA+ ATPase" evidence="11">
    <location>
        <begin position="95"/>
        <end position="258"/>
    </location>
</feature>
<keyword evidence="7" id="KW-0342">GTP-binding</keyword>
<dbReference type="SUPFAM" id="SSF52540">
    <property type="entry name" value="P-loop containing nucleoside triphosphate hydrolases"/>
    <property type="match status" value="1"/>
</dbReference>
<comment type="subcellular location">
    <subcellularLocation>
        <location evidence="1">Cell membrane</location>
        <topology evidence="1">Peripheral membrane protein</topology>
        <orientation evidence="1">Cytoplasmic side</orientation>
    </subcellularLocation>
</comment>
<keyword evidence="8" id="KW-0472">Membrane</keyword>
<proteinExistence type="inferred from homology"/>
<evidence type="ECO:0000256" key="1">
    <source>
        <dbReference type="ARBA" id="ARBA00004413"/>
    </source>
</evidence>
<reference evidence="14 15" key="1">
    <citation type="submission" date="2020-04" db="EMBL/GenBank/DDBJ databases">
        <title>Collinsella sp. KGMB02528 nov., an anaerobic actinobacterium isolated from human feces.</title>
        <authorList>
            <person name="Han K.-I."/>
            <person name="Eom M.K."/>
            <person name="Kim J.-S."/>
            <person name="Lee K.C."/>
            <person name="Suh M.K."/>
            <person name="Park S.-H."/>
            <person name="Lee J.H."/>
            <person name="Kang S.W."/>
            <person name="Park J.-E."/>
            <person name="Oh B.S."/>
            <person name="Yu S.Y."/>
            <person name="Choi S.-H."/>
            <person name="Lee D.H."/>
            <person name="Yoon H."/>
            <person name="Kim B.-Y."/>
            <person name="Lee J.H."/>
            <person name="Lee J.-S."/>
        </authorList>
    </citation>
    <scope>NUCLEOTIDE SEQUENCE [LARGE SCALE GENOMIC DNA]</scope>
    <source>
        <strain evidence="14 15">KGMB02528</strain>
    </source>
</reference>
<gene>
    <name evidence="14" type="primary">ftsY</name>
    <name evidence="14" type="ORF">HF320_04155</name>
</gene>
<dbReference type="GO" id="GO:0005886">
    <property type="term" value="C:plasma membrane"/>
    <property type="evidence" value="ECO:0007669"/>
    <property type="project" value="UniProtKB-SubCell"/>
</dbReference>
<dbReference type="SUPFAM" id="SSF47364">
    <property type="entry name" value="Domain of the SRP/SRP receptor G-proteins"/>
    <property type="match status" value="1"/>
</dbReference>
<dbReference type="EMBL" id="JABBCP010000002">
    <property type="protein sequence ID" value="NMF55522.1"/>
    <property type="molecule type" value="Genomic_DNA"/>
</dbReference>
<dbReference type="InterPro" id="IPR004390">
    <property type="entry name" value="SR_rcpt_FtsY"/>
</dbReference>
<keyword evidence="5" id="KW-0547">Nucleotide-binding</keyword>
<organism evidence="14 15">
    <name type="scientific">Collinsella acetigenes</name>
    <dbReference type="NCBI Taxonomy" id="2713419"/>
    <lineage>
        <taxon>Bacteria</taxon>
        <taxon>Bacillati</taxon>
        <taxon>Actinomycetota</taxon>
        <taxon>Coriobacteriia</taxon>
        <taxon>Coriobacteriales</taxon>
        <taxon>Coriobacteriaceae</taxon>
        <taxon>Collinsella</taxon>
    </lineage>
</organism>
<dbReference type="InterPro" id="IPR000897">
    <property type="entry name" value="SRP54_GTPase_dom"/>
</dbReference>
<evidence type="ECO:0000256" key="3">
    <source>
        <dbReference type="ARBA" id="ARBA00022475"/>
    </source>
</evidence>
<dbReference type="InterPro" id="IPR003593">
    <property type="entry name" value="AAA+_ATPase"/>
</dbReference>
<dbReference type="Gene3D" id="3.40.50.300">
    <property type="entry name" value="P-loop containing nucleotide triphosphate hydrolases"/>
    <property type="match status" value="1"/>
</dbReference>
<evidence type="ECO:0000259" key="13">
    <source>
        <dbReference type="SMART" id="SM00963"/>
    </source>
</evidence>
<dbReference type="GO" id="GO:0003924">
    <property type="term" value="F:GTPase activity"/>
    <property type="evidence" value="ECO:0007669"/>
    <property type="project" value="TreeGrafter"/>
</dbReference>
<dbReference type="InterPro" id="IPR042101">
    <property type="entry name" value="SRP54_N_sf"/>
</dbReference>
<evidence type="ECO:0000256" key="9">
    <source>
        <dbReference type="ARBA" id="ARBA00023170"/>
    </source>
</evidence>
<evidence type="ECO:0000313" key="15">
    <source>
        <dbReference type="Proteomes" id="UP000546970"/>
    </source>
</evidence>
<evidence type="ECO:0000256" key="5">
    <source>
        <dbReference type="ARBA" id="ARBA00022741"/>
    </source>
</evidence>
<evidence type="ECO:0000256" key="2">
    <source>
        <dbReference type="ARBA" id="ARBA00008531"/>
    </source>
</evidence>
<comment type="similarity">
    <text evidence="2">Belongs to the GTP-binding SRP family.</text>
</comment>
<evidence type="ECO:0000259" key="12">
    <source>
        <dbReference type="SMART" id="SM00962"/>
    </source>
</evidence>
<dbReference type="RefSeq" id="WP_169277183.1">
    <property type="nucleotide sequence ID" value="NZ_JABBCP010000002.1"/>
</dbReference>
<evidence type="ECO:0000256" key="10">
    <source>
        <dbReference type="ARBA" id="ARBA00048027"/>
    </source>
</evidence>
<dbReference type="InterPro" id="IPR027417">
    <property type="entry name" value="P-loop_NTPase"/>
</dbReference>
<dbReference type="GO" id="GO:0005047">
    <property type="term" value="F:signal recognition particle binding"/>
    <property type="evidence" value="ECO:0007669"/>
    <property type="project" value="TreeGrafter"/>
</dbReference>
<accession>A0A7X9UBQ9</accession>
<keyword evidence="6" id="KW-0378">Hydrolase</keyword>
<feature type="domain" description="SRP54-type proteins GTP-binding" evidence="12">
    <location>
        <begin position="96"/>
        <end position="302"/>
    </location>
</feature>
<evidence type="ECO:0000256" key="7">
    <source>
        <dbReference type="ARBA" id="ARBA00023134"/>
    </source>
</evidence>
<dbReference type="SMART" id="SM00962">
    <property type="entry name" value="SRP54"/>
    <property type="match status" value="1"/>
</dbReference>
<dbReference type="InterPro" id="IPR013822">
    <property type="entry name" value="Signal_recog_particl_SRP54_hlx"/>
</dbReference>
<dbReference type="GO" id="GO:0005737">
    <property type="term" value="C:cytoplasm"/>
    <property type="evidence" value="ECO:0007669"/>
    <property type="project" value="UniProtKB-ARBA"/>
</dbReference>
<keyword evidence="15" id="KW-1185">Reference proteome</keyword>
<protein>
    <submittedName>
        <fullName evidence="14">Signal recognition particle-docking protein FtsY</fullName>
    </submittedName>
</protein>
<sequence>MGFFDSLSRGLERSREALNQIFYFGGDVTEDFWEDLEDTLVMGDMGADIAMQVTDDLRDMAAKRNLTSARQLREALTDRLAETFVSSEFDPFDDTPSVVLFVGINGAGKTTTVGKIASAAAHEGKNVIIGSADTFRAAAIEQLDVWGKRAGVSVVKRDRGSDPASVCYDVLDEADKCGSELVLIDTAGRLHTSADLMRELAKVVNVTRKRAASAAAGPMPVRVVLVIDAATGQNGLNQALEFNEALGLDGIIMTKLDGTAKGGIAMAVASKLKLPIFRIGVGEQVEDLQRFDAHEFCRALVGNGDKE</sequence>